<dbReference type="CDD" id="cd01392">
    <property type="entry name" value="HTH_LacI"/>
    <property type="match status" value="1"/>
</dbReference>
<feature type="domain" description="HTH lacI-type" evidence="4">
    <location>
        <begin position="21"/>
        <end position="75"/>
    </location>
</feature>
<dbReference type="InterPro" id="IPR010982">
    <property type="entry name" value="Lambda_DNA-bd_dom_sf"/>
</dbReference>
<accession>A0ABW2KGY8</accession>
<dbReference type="CDD" id="cd06267">
    <property type="entry name" value="PBP1_LacI_sugar_binding-like"/>
    <property type="match status" value="1"/>
</dbReference>
<proteinExistence type="predicted"/>
<dbReference type="SUPFAM" id="SSF47413">
    <property type="entry name" value="lambda repressor-like DNA-binding domains"/>
    <property type="match status" value="1"/>
</dbReference>
<dbReference type="RefSeq" id="WP_379871331.1">
    <property type="nucleotide sequence ID" value="NZ_JBHTBH010000005.1"/>
</dbReference>
<evidence type="ECO:0000313" key="5">
    <source>
        <dbReference type="EMBL" id="MFC7328685.1"/>
    </source>
</evidence>
<keyword evidence="1" id="KW-0805">Transcription regulation</keyword>
<dbReference type="Gene3D" id="3.40.50.2300">
    <property type="match status" value="2"/>
</dbReference>
<evidence type="ECO:0000259" key="4">
    <source>
        <dbReference type="PROSITE" id="PS50932"/>
    </source>
</evidence>
<dbReference type="Pfam" id="PF13377">
    <property type="entry name" value="Peripla_BP_3"/>
    <property type="match status" value="1"/>
</dbReference>
<dbReference type="PANTHER" id="PTHR30146:SF109">
    <property type="entry name" value="HTH-TYPE TRANSCRIPTIONAL REGULATOR GALS"/>
    <property type="match status" value="1"/>
</dbReference>
<name>A0ABW2KGY8_9ACTN</name>
<evidence type="ECO:0000256" key="3">
    <source>
        <dbReference type="ARBA" id="ARBA00023163"/>
    </source>
</evidence>
<keyword evidence="3" id="KW-0804">Transcription</keyword>
<evidence type="ECO:0000256" key="2">
    <source>
        <dbReference type="ARBA" id="ARBA00023125"/>
    </source>
</evidence>
<sequence length="344" mass="36598">MSPEEQDGPARRSNGNRKPHATIYDIARHLGVSPSTVSRALNKPGRINARTERRIREAAAELNYRLNPMARALPTGRTGTMGLILSDITNPVYFTLVRGAERVTAAEGYTLVLAESQESGELEARTAERLLASVDGLVLVSSRLEDGHIETLAGQKPLVTVNRRVAGVPGVVPDVTPGILDALDHLAALGHRSLAFLSGPRGSWMNRLRWDTLLDEAPKRGMTIVEIGPGAPTLDGGRAAVRRVRASGVTAVIAYNDLMAIGLLDACRSAGLDVPAGLSIVGFDDIFGSDFTSPPMTTIRTPLDLAGEEAVRRLIAAVDGAAEPERPRVGTEFVLRASTAAPAR</sequence>
<dbReference type="InterPro" id="IPR046335">
    <property type="entry name" value="LacI/GalR-like_sensor"/>
</dbReference>
<keyword evidence="2 5" id="KW-0238">DNA-binding</keyword>
<dbReference type="InterPro" id="IPR028082">
    <property type="entry name" value="Peripla_BP_I"/>
</dbReference>
<keyword evidence="6" id="KW-1185">Reference proteome</keyword>
<dbReference type="SUPFAM" id="SSF53822">
    <property type="entry name" value="Periplasmic binding protein-like I"/>
    <property type="match status" value="1"/>
</dbReference>
<gene>
    <name evidence="5" type="ORF">ACFQRF_13115</name>
</gene>
<comment type="caution">
    <text evidence="5">The sequence shown here is derived from an EMBL/GenBank/DDBJ whole genome shotgun (WGS) entry which is preliminary data.</text>
</comment>
<dbReference type="InterPro" id="IPR000843">
    <property type="entry name" value="HTH_LacI"/>
</dbReference>
<dbReference type="Gene3D" id="1.10.260.40">
    <property type="entry name" value="lambda repressor-like DNA-binding domains"/>
    <property type="match status" value="1"/>
</dbReference>
<organism evidence="5 6">
    <name type="scientific">Marinactinospora rubrisoli</name>
    <dbReference type="NCBI Taxonomy" id="2715399"/>
    <lineage>
        <taxon>Bacteria</taxon>
        <taxon>Bacillati</taxon>
        <taxon>Actinomycetota</taxon>
        <taxon>Actinomycetes</taxon>
        <taxon>Streptosporangiales</taxon>
        <taxon>Nocardiopsidaceae</taxon>
        <taxon>Marinactinospora</taxon>
    </lineage>
</organism>
<reference evidence="6" key="1">
    <citation type="journal article" date="2019" name="Int. J. Syst. Evol. Microbiol.">
        <title>The Global Catalogue of Microorganisms (GCM) 10K type strain sequencing project: providing services to taxonomists for standard genome sequencing and annotation.</title>
        <authorList>
            <consortium name="The Broad Institute Genomics Platform"/>
            <consortium name="The Broad Institute Genome Sequencing Center for Infectious Disease"/>
            <person name="Wu L."/>
            <person name="Ma J."/>
        </authorList>
    </citation>
    <scope>NUCLEOTIDE SEQUENCE [LARGE SCALE GENOMIC DNA]</scope>
    <source>
        <strain evidence="6">CGMCC 4.7382</strain>
    </source>
</reference>
<evidence type="ECO:0000313" key="6">
    <source>
        <dbReference type="Proteomes" id="UP001596540"/>
    </source>
</evidence>
<protein>
    <submittedName>
        <fullName evidence="5">LacI family DNA-binding transcriptional regulator</fullName>
    </submittedName>
</protein>
<dbReference type="SMART" id="SM00354">
    <property type="entry name" value="HTH_LACI"/>
    <property type="match status" value="1"/>
</dbReference>
<dbReference type="Proteomes" id="UP001596540">
    <property type="component" value="Unassembled WGS sequence"/>
</dbReference>
<dbReference type="PANTHER" id="PTHR30146">
    <property type="entry name" value="LACI-RELATED TRANSCRIPTIONAL REPRESSOR"/>
    <property type="match status" value="1"/>
</dbReference>
<dbReference type="Pfam" id="PF00356">
    <property type="entry name" value="LacI"/>
    <property type="match status" value="1"/>
</dbReference>
<dbReference type="GO" id="GO:0003677">
    <property type="term" value="F:DNA binding"/>
    <property type="evidence" value="ECO:0007669"/>
    <property type="project" value="UniProtKB-KW"/>
</dbReference>
<dbReference type="PROSITE" id="PS50932">
    <property type="entry name" value="HTH_LACI_2"/>
    <property type="match status" value="1"/>
</dbReference>
<dbReference type="EMBL" id="JBHTBH010000005">
    <property type="protein sequence ID" value="MFC7328685.1"/>
    <property type="molecule type" value="Genomic_DNA"/>
</dbReference>
<evidence type="ECO:0000256" key="1">
    <source>
        <dbReference type="ARBA" id="ARBA00023015"/>
    </source>
</evidence>